<evidence type="ECO:0000313" key="5">
    <source>
        <dbReference type="Proteomes" id="UP001310386"/>
    </source>
</evidence>
<gene>
    <name evidence="4" type="ORF">VF724_18065</name>
</gene>
<sequence>MPDIKLITENLADELIPSFERASGIYILTSFVMESGVRLLQPYLKAAAERGAEIKILAGDYLFVTQPQALRRLLNVDGRIEARLWRSYGTSFHPKAYLFDYDHGQGLMIVGSSNLSISAFKLGYEWNLAVNAKAEPYTFQEALNQFMHSFYHEQTITLHEESIAQYEKEYLAHYQKFPEMVRIITEHEESDMMIRGKSRERKESSSDTTAQASIQPRPAQQLALDALESTWEEGYDRAMVVMATGLGKTYLAGFFAKSFRRVLFIAHREEILLQAQRSFQHIMPERSSGLYNGMEKDSESDCLFASIYTLGMKKHRERFSKGAFDLIIVDEFHHAAAKSYTSVLEYFRPRFLLGITATPDRMDGKDVYALCDGNVAYQIRFIEAIARGWLSPFQYYGVYDDTDYGQITWLGSRYDEEELLAVQLREEMAERVYVSWVKYKQTRTLGFCSSIRHADFLASYFRKKGAKVLSLHSQTVEMSRSEAIRRLAAGELDVIFTVDLFNEGVDIPSVDTLLFARPTESLTVFTQQVGRGLRLSEGKSHCAIIDLIGNYRNADLKLSLFQLDEPENEEGQQRKVAITAPPGCLIDLEIGVVNLLEALAAKKQPRKENLLAAYRELKQELGRRPSYLELHLYGKAASREYHQEFRSYVGFLNWAGELREQDDAASTLLYEWTREICLYRLHAYFERKA</sequence>
<dbReference type="InterPro" id="IPR014001">
    <property type="entry name" value="Helicase_ATP-bd"/>
</dbReference>
<evidence type="ECO:0000259" key="3">
    <source>
        <dbReference type="PROSITE" id="PS51194"/>
    </source>
</evidence>
<feature type="domain" description="Helicase ATP-binding" evidence="2">
    <location>
        <begin position="229"/>
        <end position="360"/>
    </location>
</feature>
<dbReference type="SMART" id="SM00490">
    <property type="entry name" value="HELICc"/>
    <property type="match status" value="1"/>
</dbReference>
<keyword evidence="4" id="KW-0547">Nucleotide-binding</keyword>
<keyword evidence="5" id="KW-1185">Reference proteome</keyword>
<dbReference type="PROSITE" id="PS51194">
    <property type="entry name" value="HELICASE_CTER"/>
    <property type="match status" value="1"/>
</dbReference>
<evidence type="ECO:0000256" key="1">
    <source>
        <dbReference type="SAM" id="MobiDB-lite"/>
    </source>
</evidence>
<dbReference type="Proteomes" id="UP001310386">
    <property type="component" value="Unassembled WGS sequence"/>
</dbReference>
<dbReference type="Pfam" id="PF13091">
    <property type="entry name" value="PLDc_2"/>
    <property type="match status" value="1"/>
</dbReference>
<keyword evidence="4" id="KW-0067">ATP-binding</keyword>
<keyword evidence="4" id="KW-0347">Helicase</keyword>
<feature type="domain" description="Helicase C-terminal" evidence="3">
    <location>
        <begin position="428"/>
        <end position="582"/>
    </location>
</feature>
<dbReference type="RefSeq" id="WP_371755673.1">
    <property type="nucleotide sequence ID" value="NZ_JAYJLD010000039.1"/>
</dbReference>
<dbReference type="PANTHER" id="PTHR47396:SF1">
    <property type="entry name" value="ATP-DEPENDENT HELICASE IRC3-RELATED"/>
    <property type="match status" value="1"/>
</dbReference>
<dbReference type="Gene3D" id="3.30.870.10">
    <property type="entry name" value="Endonuclease Chain A"/>
    <property type="match status" value="1"/>
</dbReference>
<organism evidence="4 5">
    <name type="scientific">Ferviditalea candida</name>
    <dbReference type="NCBI Taxonomy" id="3108399"/>
    <lineage>
        <taxon>Bacteria</taxon>
        <taxon>Bacillati</taxon>
        <taxon>Bacillota</taxon>
        <taxon>Bacilli</taxon>
        <taxon>Bacillales</taxon>
        <taxon>Paenibacillaceae</taxon>
        <taxon>Ferviditalea</taxon>
    </lineage>
</organism>
<dbReference type="InterPro" id="IPR050742">
    <property type="entry name" value="Helicase_Restrict-Modif_Enz"/>
</dbReference>
<dbReference type="SUPFAM" id="SSF56024">
    <property type="entry name" value="Phospholipase D/nuclease"/>
    <property type="match status" value="1"/>
</dbReference>
<dbReference type="Pfam" id="PF04851">
    <property type="entry name" value="ResIII"/>
    <property type="match status" value="1"/>
</dbReference>
<proteinExistence type="predicted"/>
<dbReference type="InterPro" id="IPR006935">
    <property type="entry name" value="Helicase/UvrB_N"/>
</dbReference>
<accession>A0ABU5ZM57</accession>
<dbReference type="InterPro" id="IPR025202">
    <property type="entry name" value="PLD-like_dom"/>
</dbReference>
<dbReference type="Pfam" id="PF00271">
    <property type="entry name" value="Helicase_C"/>
    <property type="match status" value="1"/>
</dbReference>
<dbReference type="CDD" id="cd18032">
    <property type="entry name" value="DEXHc_RE_I_III_res"/>
    <property type="match status" value="1"/>
</dbReference>
<dbReference type="SMART" id="SM00487">
    <property type="entry name" value="DEXDc"/>
    <property type="match status" value="1"/>
</dbReference>
<dbReference type="PROSITE" id="PS51192">
    <property type="entry name" value="HELICASE_ATP_BIND_1"/>
    <property type="match status" value="1"/>
</dbReference>
<dbReference type="InterPro" id="IPR001650">
    <property type="entry name" value="Helicase_C-like"/>
</dbReference>
<comment type="caution">
    <text evidence="4">The sequence shown here is derived from an EMBL/GenBank/DDBJ whole genome shotgun (WGS) entry which is preliminary data.</text>
</comment>
<reference evidence="4" key="1">
    <citation type="submission" date="2023-12" db="EMBL/GenBank/DDBJ databases">
        <title>Fervidustalea candida gen. nov., sp. nov., a novel member of the family Paenibacillaceae isolated from a geothermal area.</title>
        <authorList>
            <person name="Li W.-J."/>
            <person name="Jiao J.-Y."/>
            <person name="Chen Y."/>
        </authorList>
    </citation>
    <scope>NUCLEOTIDE SEQUENCE</scope>
    <source>
        <strain evidence="4">SYSU GA230002</strain>
    </source>
</reference>
<evidence type="ECO:0000313" key="4">
    <source>
        <dbReference type="EMBL" id="MEB3103544.1"/>
    </source>
</evidence>
<dbReference type="SUPFAM" id="SSF52540">
    <property type="entry name" value="P-loop containing nucleoside triphosphate hydrolases"/>
    <property type="match status" value="1"/>
</dbReference>
<evidence type="ECO:0000259" key="2">
    <source>
        <dbReference type="PROSITE" id="PS51192"/>
    </source>
</evidence>
<dbReference type="PANTHER" id="PTHR47396">
    <property type="entry name" value="TYPE I RESTRICTION ENZYME ECOKI R PROTEIN"/>
    <property type="match status" value="1"/>
</dbReference>
<dbReference type="InterPro" id="IPR027417">
    <property type="entry name" value="P-loop_NTPase"/>
</dbReference>
<keyword evidence="4" id="KW-0378">Hydrolase</keyword>
<dbReference type="GO" id="GO:0004386">
    <property type="term" value="F:helicase activity"/>
    <property type="evidence" value="ECO:0007669"/>
    <property type="project" value="UniProtKB-KW"/>
</dbReference>
<protein>
    <submittedName>
        <fullName evidence="4">DEAD/DEAH box helicase family protein</fullName>
    </submittedName>
</protein>
<feature type="region of interest" description="Disordered" evidence="1">
    <location>
        <begin position="193"/>
        <end position="215"/>
    </location>
</feature>
<dbReference type="Gene3D" id="3.40.50.300">
    <property type="entry name" value="P-loop containing nucleotide triphosphate hydrolases"/>
    <property type="match status" value="2"/>
</dbReference>
<dbReference type="EMBL" id="JAYJLD010000039">
    <property type="protein sequence ID" value="MEB3103544.1"/>
    <property type="molecule type" value="Genomic_DNA"/>
</dbReference>
<name>A0ABU5ZM57_9BACL</name>
<dbReference type="CDD" id="cd18799">
    <property type="entry name" value="SF2_C_EcoAI-like"/>
    <property type="match status" value="1"/>
</dbReference>